<keyword evidence="7" id="KW-1185">Reference proteome</keyword>
<evidence type="ECO:0000256" key="4">
    <source>
        <dbReference type="RuleBase" id="RU004262"/>
    </source>
</evidence>
<comment type="subcellular location">
    <subcellularLocation>
        <location evidence="1">Secreted</location>
    </subcellularLocation>
</comment>
<dbReference type="CDD" id="cd00707">
    <property type="entry name" value="Pancreat_lipase_like"/>
    <property type="match status" value="1"/>
</dbReference>
<dbReference type="InParanoid" id="A0A6I8TDF5"/>
<dbReference type="OrthoDB" id="199913at2759"/>
<dbReference type="Gene3D" id="3.40.50.1820">
    <property type="entry name" value="alpha/beta hydrolase"/>
    <property type="match status" value="1"/>
</dbReference>
<dbReference type="GO" id="GO:0005615">
    <property type="term" value="C:extracellular space"/>
    <property type="evidence" value="ECO:0007669"/>
    <property type="project" value="TreeGrafter"/>
</dbReference>
<dbReference type="InterPro" id="IPR000734">
    <property type="entry name" value="TAG_lipase"/>
</dbReference>
<comment type="similarity">
    <text evidence="2 4">Belongs to the AB hydrolase superfamily. Lipase family.</text>
</comment>
<keyword evidence="3" id="KW-0964">Secreted</keyword>
<proteinExistence type="inferred from homology"/>
<dbReference type="PANTHER" id="PTHR11610">
    <property type="entry name" value="LIPASE"/>
    <property type="match status" value="1"/>
</dbReference>
<dbReference type="InterPro" id="IPR013818">
    <property type="entry name" value="Lipase"/>
</dbReference>
<dbReference type="FunCoup" id="A0A6I8TDF5">
    <property type="interactions" value="16"/>
</dbReference>
<evidence type="ECO:0000313" key="7">
    <source>
        <dbReference type="Proteomes" id="UP000008820"/>
    </source>
</evidence>
<dbReference type="GO" id="GO:0017171">
    <property type="term" value="F:serine hydrolase activity"/>
    <property type="evidence" value="ECO:0007669"/>
    <property type="project" value="TreeGrafter"/>
</dbReference>
<sequence>MATYLMMFVSLINTWYLRKDSIFVKCNMEQLKSIDPNYGVTWMFLPDDQGVPHVVDLTVPNDTSSDGKNFWSDVNDEVTFYFYRQKTKGSPIAFKFKNDPSVPLKFPTNYDPQLPTKVVIHGWRNSVSSPVCQQIKDAYLQREDMNVLVVDWGPLAQDTLYFRSATATKDVGRHVGSLIDRMVAERSTSLNSVHIIGHSLGAHTSGFAGRAVRSGNVSRITGLDPALPGFVDMQPDKLLDPTDARFVDVIHTCSGMLGHNKNLGHVDFWPNGGTVTQPGCNGMEDFTGACSHGRSYIYYAESVNRRNAFMALPCENMNDYKNNQCRTNPVPMGDAVPLTAKGSHYLETNAEPAYGRGFRR</sequence>
<reference evidence="6 7" key="1">
    <citation type="submission" date="2017-06" db="EMBL/GenBank/DDBJ databases">
        <title>Aedes aegypti genome working group (AGWG) sequencing and assembly.</title>
        <authorList>
            <consortium name="Aedes aegypti Genome Working Group (AGWG)"/>
            <person name="Matthews B.J."/>
        </authorList>
    </citation>
    <scope>NUCLEOTIDE SEQUENCE [LARGE SCALE GENOMIC DNA]</scope>
    <source>
        <strain evidence="6 7">LVP_AGWG</strain>
    </source>
</reference>
<accession>A0A6I8TDF5</accession>
<dbReference type="PANTHER" id="PTHR11610:SF173">
    <property type="entry name" value="LIPASE DOMAIN-CONTAINING PROTEIN-RELATED"/>
    <property type="match status" value="1"/>
</dbReference>
<dbReference type="GO" id="GO:0016042">
    <property type="term" value="P:lipid catabolic process"/>
    <property type="evidence" value="ECO:0007669"/>
    <property type="project" value="TreeGrafter"/>
</dbReference>
<dbReference type="SUPFAM" id="SSF53474">
    <property type="entry name" value="alpha/beta-Hydrolases"/>
    <property type="match status" value="1"/>
</dbReference>
<evidence type="ECO:0000256" key="3">
    <source>
        <dbReference type="ARBA" id="ARBA00022525"/>
    </source>
</evidence>
<protein>
    <recommendedName>
        <fullName evidence="5">Lipase domain-containing protein</fullName>
    </recommendedName>
</protein>
<dbReference type="InterPro" id="IPR029058">
    <property type="entry name" value="AB_hydrolase_fold"/>
</dbReference>
<evidence type="ECO:0000256" key="1">
    <source>
        <dbReference type="ARBA" id="ARBA00004613"/>
    </source>
</evidence>
<dbReference type="Pfam" id="PF00151">
    <property type="entry name" value="Lipase"/>
    <property type="match status" value="1"/>
</dbReference>
<feature type="domain" description="Lipase" evidence="5">
    <location>
        <begin position="74"/>
        <end position="326"/>
    </location>
</feature>
<dbReference type="InterPro" id="IPR033906">
    <property type="entry name" value="Lipase_N"/>
</dbReference>
<organism evidence="6 7">
    <name type="scientific">Aedes aegypti</name>
    <name type="common">Yellowfever mosquito</name>
    <name type="synonym">Culex aegypti</name>
    <dbReference type="NCBI Taxonomy" id="7159"/>
    <lineage>
        <taxon>Eukaryota</taxon>
        <taxon>Metazoa</taxon>
        <taxon>Ecdysozoa</taxon>
        <taxon>Arthropoda</taxon>
        <taxon>Hexapoda</taxon>
        <taxon>Insecta</taxon>
        <taxon>Pterygota</taxon>
        <taxon>Neoptera</taxon>
        <taxon>Endopterygota</taxon>
        <taxon>Diptera</taxon>
        <taxon>Nematocera</taxon>
        <taxon>Culicoidea</taxon>
        <taxon>Culicidae</taxon>
        <taxon>Culicinae</taxon>
        <taxon>Aedini</taxon>
        <taxon>Aedes</taxon>
        <taxon>Stegomyia</taxon>
    </lineage>
</organism>
<dbReference type="AlphaFoldDB" id="A0A6I8TDF5"/>
<dbReference type="EnsemblMetazoa" id="AAEL006961-RC">
    <property type="protein sequence ID" value="AAEL006961-PC"/>
    <property type="gene ID" value="AAEL006961"/>
</dbReference>
<evidence type="ECO:0000259" key="5">
    <source>
        <dbReference type="Pfam" id="PF00151"/>
    </source>
</evidence>
<evidence type="ECO:0000313" key="6">
    <source>
        <dbReference type="EnsemblMetazoa" id="AAEL006961-PC"/>
    </source>
</evidence>
<reference evidence="6" key="2">
    <citation type="submission" date="2020-05" db="UniProtKB">
        <authorList>
            <consortium name="EnsemblMetazoa"/>
        </authorList>
    </citation>
    <scope>IDENTIFICATION</scope>
    <source>
        <strain evidence="6">LVP_AGWG</strain>
    </source>
</reference>
<dbReference type="Proteomes" id="UP000008820">
    <property type="component" value="Chromosome 2"/>
</dbReference>
<gene>
    <name evidence="6" type="primary">5568613</name>
</gene>
<evidence type="ECO:0000256" key="2">
    <source>
        <dbReference type="ARBA" id="ARBA00010701"/>
    </source>
</evidence>
<dbReference type="FunFam" id="3.40.50.1820:FF:000076">
    <property type="entry name" value="phospholipase A1"/>
    <property type="match status" value="1"/>
</dbReference>
<name>A0A6I8TDF5_AEDAE</name>
<dbReference type="GO" id="GO:0016298">
    <property type="term" value="F:lipase activity"/>
    <property type="evidence" value="ECO:0007669"/>
    <property type="project" value="InterPro"/>
</dbReference>